<organism evidence="2 4">
    <name type="scientific">Bacillus glycinifermentans</name>
    <dbReference type="NCBI Taxonomy" id="1664069"/>
    <lineage>
        <taxon>Bacteria</taxon>
        <taxon>Bacillati</taxon>
        <taxon>Bacillota</taxon>
        <taxon>Bacilli</taxon>
        <taxon>Bacillales</taxon>
        <taxon>Bacillaceae</taxon>
        <taxon>Bacillus</taxon>
    </lineage>
</organism>
<feature type="transmembrane region" description="Helical" evidence="1">
    <location>
        <begin position="6"/>
        <end position="25"/>
    </location>
</feature>
<reference evidence="2 4" key="1">
    <citation type="journal article" date="2015" name="Int. J. Syst. Evol. Microbiol.">
        <title>Bacillus glycinifermentans sp. nov., isolated from fermented soybean paste.</title>
        <authorList>
            <person name="Kim S.J."/>
            <person name="Dunlap C.A."/>
            <person name="Kwon S.W."/>
            <person name="Rooney A.P."/>
        </authorList>
    </citation>
    <scope>NUCLEOTIDE SEQUENCE [LARGE SCALE GENOMIC DNA]</scope>
    <source>
        <strain evidence="2 4">GO-13</strain>
    </source>
</reference>
<dbReference type="AlphaFoldDB" id="A0A0J6GZC5"/>
<feature type="transmembrane region" description="Helical" evidence="1">
    <location>
        <begin position="75"/>
        <end position="91"/>
    </location>
</feature>
<reference evidence="2" key="2">
    <citation type="submission" date="2015-10" db="EMBL/GenBank/DDBJ databases">
        <authorList>
            <person name="Gilbert D.G."/>
        </authorList>
    </citation>
    <scope>NUCLEOTIDE SEQUENCE</scope>
    <source>
        <strain evidence="2">GO-13</strain>
    </source>
</reference>
<dbReference type="Proteomes" id="UP001341297">
    <property type="component" value="Unassembled WGS sequence"/>
</dbReference>
<keyword evidence="1" id="KW-0812">Transmembrane</keyword>
<keyword evidence="5" id="KW-1185">Reference proteome</keyword>
<sequence length="97" mass="11205">MYFELQYESVLLALLFMITAYAVGIKKQLWLLRGFQQSRIRDKEKLAETAGYFFLNSGFFLLLNGLVHIPYQETFTPPAILAYGVCTIIYVQKTLVD</sequence>
<evidence type="ECO:0000313" key="3">
    <source>
        <dbReference type="EMBL" id="MEC0487630.1"/>
    </source>
</evidence>
<accession>A0A0J6EMN1</accession>
<dbReference type="EMBL" id="LECW02000022">
    <property type="protein sequence ID" value="KRT93194.1"/>
    <property type="molecule type" value="Genomic_DNA"/>
</dbReference>
<dbReference type="STRING" id="1664069.BGLY_1193"/>
<evidence type="ECO:0000256" key="1">
    <source>
        <dbReference type="SAM" id="Phobius"/>
    </source>
</evidence>
<proteinExistence type="predicted"/>
<comment type="caution">
    <text evidence="2">The sequence shown here is derived from an EMBL/GenBank/DDBJ whole genome shotgun (WGS) entry which is preliminary data.</text>
</comment>
<name>A0A0J6GZC5_9BACI</name>
<dbReference type="OrthoDB" id="2652863at2"/>
<evidence type="ECO:0000313" key="2">
    <source>
        <dbReference type="EMBL" id="KRT93194.1"/>
    </source>
</evidence>
<evidence type="ECO:0000313" key="4">
    <source>
        <dbReference type="Proteomes" id="UP000036168"/>
    </source>
</evidence>
<dbReference type="Proteomes" id="UP000036168">
    <property type="component" value="Unassembled WGS sequence"/>
</dbReference>
<dbReference type="EMBL" id="JARRTL010000034">
    <property type="protein sequence ID" value="MEC0487630.1"/>
    <property type="molecule type" value="Genomic_DNA"/>
</dbReference>
<keyword evidence="1" id="KW-1133">Transmembrane helix</keyword>
<accession>A0A0J6GZC5</accession>
<gene>
    <name evidence="2" type="ORF">AB447_219795</name>
    <name evidence="3" type="ORF">P8828_23065</name>
</gene>
<reference evidence="3 5" key="3">
    <citation type="submission" date="2023-03" db="EMBL/GenBank/DDBJ databases">
        <title>Agriculturally important microbes genome sequencing.</title>
        <authorList>
            <person name="Dunlap C."/>
        </authorList>
    </citation>
    <scope>NUCLEOTIDE SEQUENCE [LARGE SCALE GENOMIC DNA]</scope>
    <source>
        <strain evidence="3 5">CBP-3203</strain>
    </source>
</reference>
<dbReference type="RefSeq" id="WP_048356277.1">
    <property type="nucleotide sequence ID" value="NZ_CP023481.1"/>
</dbReference>
<evidence type="ECO:0000313" key="5">
    <source>
        <dbReference type="Proteomes" id="UP001341297"/>
    </source>
</evidence>
<keyword evidence="1" id="KW-0472">Membrane</keyword>
<dbReference type="PATRIC" id="fig|1664069.3.peg.3824"/>
<dbReference type="Pfam" id="PF12650">
    <property type="entry name" value="DUF3784"/>
    <property type="match status" value="1"/>
</dbReference>
<feature type="transmembrane region" description="Helical" evidence="1">
    <location>
        <begin position="46"/>
        <end position="69"/>
    </location>
</feature>
<dbReference type="InterPro" id="IPR017259">
    <property type="entry name" value="UCP037672"/>
</dbReference>
<protein>
    <submittedName>
        <fullName evidence="3">DUF3784 domain-containing protein</fullName>
    </submittedName>
</protein>